<dbReference type="Pfam" id="PF25976">
    <property type="entry name" value="LpqB_N"/>
    <property type="match status" value="1"/>
</dbReference>
<keyword evidence="5" id="KW-1185">Reference proteome</keyword>
<dbReference type="Pfam" id="PF10646">
    <property type="entry name" value="Germane"/>
    <property type="match status" value="1"/>
</dbReference>
<feature type="domain" description="GerMN" evidence="1">
    <location>
        <begin position="190"/>
        <end position="300"/>
    </location>
</feature>
<proteinExistence type="predicted"/>
<organism evidence="4 5">
    <name type="scientific">Brachybacterium rhamnosum</name>
    <dbReference type="NCBI Taxonomy" id="173361"/>
    <lineage>
        <taxon>Bacteria</taxon>
        <taxon>Bacillati</taxon>
        <taxon>Actinomycetota</taxon>
        <taxon>Actinomycetes</taxon>
        <taxon>Micrococcales</taxon>
        <taxon>Dermabacteraceae</taxon>
        <taxon>Brachybacterium</taxon>
    </lineage>
</organism>
<dbReference type="PROSITE" id="PS51318">
    <property type="entry name" value="TAT"/>
    <property type="match status" value="1"/>
</dbReference>
<evidence type="ECO:0000259" key="2">
    <source>
        <dbReference type="Pfam" id="PF10647"/>
    </source>
</evidence>
<sequence length="577" mass="59983">MTPPRPRPAPRPRRRQVLGALGAAGLVGLGAACARIPSSSTVSVRPLGDQAQGGAPYVQAVPPADGATPAQIVLGFVQAGVGPEDDYAVAREFLTSEASTSWDPGAGVTIYSGSQDLRAEPVDDTHVRLIAEAVDTVDVDGVRTTLAVPAMREITVELSQEGDSWRIVDPPDGIFLSEAVFESLFAPGRLYFVDARARHLVPDHRWFSLFDGASGVLARLADGPSDFLAGAVSSEVPDTEEVAEARVTTGADGGVQVTVPSALGDLSDERRALALAQLEASLRSLRTLSGVQLVWDGADLSATQEARIERALPGHRPIAAGDTGVVSLAEASATTALPQLVPSLSDRTVHAPVIAQDGLLVAALSPEEKVVLVTATDGSVPLREAATGAGFVAPRIDDAGYVWTASRDSGGVLLALSGRAAEEDVKIDAPWLEGREVRALDVAADATRLIVLSADATGTRLDLCAIVRDASGAPSGLTDPRQVPTPLLGDLTRATWYDEIAVIVLGTDTSAEQVRGAVLDLATGRDLLPVFETAVKSLAGTAVAEAFWAGTVEGTLLRSDGEGWTDIGVRSTDPAFY</sequence>
<dbReference type="RefSeq" id="WP_343905976.1">
    <property type="nucleotide sequence ID" value="NZ_BAAAIS010000003.1"/>
</dbReference>
<dbReference type="InterPro" id="IPR059026">
    <property type="entry name" value="LpqB_N"/>
</dbReference>
<name>A0ABW4Q063_9MICO</name>
<dbReference type="InterPro" id="IPR006311">
    <property type="entry name" value="TAT_signal"/>
</dbReference>
<accession>A0ABW4Q063</accession>
<dbReference type="EMBL" id="JBHUFL010000003">
    <property type="protein sequence ID" value="MFD1836474.1"/>
    <property type="molecule type" value="Genomic_DNA"/>
</dbReference>
<dbReference type="Proteomes" id="UP001597280">
    <property type="component" value="Unassembled WGS sequence"/>
</dbReference>
<dbReference type="InterPro" id="IPR018910">
    <property type="entry name" value="LpqB_C"/>
</dbReference>
<evidence type="ECO:0000313" key="4">
    <source>
        <dbReference type="EMBL" id="MFD1836474.1"/>
    </source>
</evidence>
<reference evidence="5" key="1">
    <citation type="journal article" date="2019" name="Int. J. Syst. Evol. Microbiol.">
        <title>The Global Catalogue of Microorganisms (GCM) 10K type strain sequencing project: providing services to taxonomists for standard genome sequencing and annotation.</title>
        <authorList>
            <consortium name="The Broad Institute Genomics Platform"/>
            <consortium name="The Broad Institute Genome Sequencing Center for Infectious Disease"/>
            <person name="Wu L."/>
            <person name="Ma J."/>
        </authorList>
    </citation>
    <scope>NUCLEOTIDE SEQUENCE [LARGE SCALE GENOMIC DNA]</scope>
    <source>
        <strain evidence="5">JCM 11650</strain>
    </source>
</reference>
<comment type="caution">
    <text evidence="4">The sequence shown here is derived from an EMBL/GenBank/DDBJ whole genome shotgun (WGS) entry which is preliminary data.</text>
</comment>
<dbReference type="InterPro" id="IPR019606">
    <property type="entry name" value="GerMN"/>
</dbReference>
<evidence type="ECO:0000259" key="3">
    <source>
        <dbReference type="Pfam" id="PF25976"/>
    </source>
</evidence>
<gene>
    <name evidence="4" type="ORF">ACFSDA_15520</name>
</gene>
<dbReference type="Pfam" id="PF10647">
    <property type="entry name" value="Gmad1"/>
    <property type="match status" value="1"/>
</dbReference>
<feature type="domain" description="Lipoprotein LpqB C-terminal" evidence="2">
    <location>
        <begin position="331"/>
        <end position="567"/>
    </location>
</feature>
<dbReference type="PROSITE" id="PS51257">
    <property type="entry name" value="PROKAR_LIPOPROTEIN"/>
    <property type="match status" value="1"/>
</dbReference>
<evidence type="ECO:0000313" key="5">
    <source>
        <dbReference type="Proteomes" id="UP001597280"/>
    </source>
</evidence>
<feature type="domain" description="Lipoprotein LpqB N-terminal" evidence="3">
    <location>
        <begin position="62"/>
        <end position="182"/>
    </location>
</feature>
<evidence type="ECO:0000259" key="1">
    <source>
        <dbReference type="Pfam" id="PF10646"/>
    </source>
</evidence>
<protein>
    <submittedName>
        <fullName evidence="4">LpqB family beta-propeller domain-containing protein</fullName>
    </submittedName>
</protein>